<keyword evidence="4 6" id="KW-0175">Coiled coil</keyword>
<feature type="transmembrane region" description="Helical" evidence="8">
    <location>
        <begin position="430"/>
        <end position="448"/>
    </location>
</feature>
<feature type="domain" description="SUN" evidence="9">
    <location>
        <begin position="1095"/>
        <end position="1256"/>
    </location>
</feature>
<feature type="transmembrane region" description="Helical" evidence="8">
    <location>
        <begin position="365"/>
        <end position="392"/>
    </location>
</feature>
<proteinExistence type="predicted"/>
<dbReference type="Gene3D" id="2.60.120.260">
    <property type="entry name" value="Galactose-binding domain-like"/>
    <property type="match status" value="1"/>
</dbReference>
<feature type="region of interest" description="Disordered" evidence="7">
    <location>
        <begin position="137"/>
        <end position="171"/>
    </location>
</feature>
<evidence type="ECO:0000313" key="11">
    <source>
        <dbReference type="Proteomes" id="UP001381693"/>
    </source>
</evidence>
<name>A0AAN8WH87_HALRR</name>
<evidence type="ECO:0000256" key="5">
    <source>
        <dbReference type="ARBA" id="ARBA00023136"/>
    </source>
</evidence>
<protein>
    <recommendedName>
        <fullName evidence="9">SUN domain-containing protein</fullName>
    </recommendedName>
</protein>
<evidence type="ECO:0000256" key="6">
    <source>
        <dbReference type="SAM" id="Coils"/>
    </source>
</evidence>
<comment type="subcellular location">
    <subcellularLocation>
        <location evidence="1">Membrane</location>
    </subcellularLocation>
</comment>
<evidence type="ECO:0000256" key="4">
    <source>
        <dbReference type="ARBA" id="ARBA00023054"/>
    </source>
</evidence>
<feature type="coiled-coil region" evidence="6">
    <location>
        <begin position="850"/>
        <end position="912"/>
    </location>
</feature>
<evidence type="ECO:0000256" key="3">
    <source>
        <dbReference type="ARBA" id="ARBA00022989"/>
    </source>
</evidence>
<dbReference type="AlphaFoldDB" id="A0AAN8WH87"/>
<keyword evidence="2 8" id="KW-0812">Transmembrane</keyword>
<dbReference type="PROSITE" id="PS51469">
    <property type="entry name" value="SUN"/>
    <property type="match status" value="1"/>
</dbReference>
<reference evidence="10 11" key="1">
    <citation type="submission" date="2023-11" db="EMBL/GenBank/DDBJ databases">
        <title>Halocaridina rubra genome assembly.</title>
        <authorList>
            <person name="Smith C."/>
        </authorList>
    </citation>
    <scope>NUCLEOTIDE SEQUENCE [LARGE SCALE GENOMIC DNA]</scope>
    <source>
        <strain evidence="10">EP-1</strain>
        <tissue evidence="10">Whole</tissue>
    </source>
</reference>
<feature type="transmembrane region" description="Helical" evidence="8">
    <location>
        <begin position="398"/>
        <end position="418"/>
    </location>
</feature>
<evidence type="ECO:0000313" key="10">
    <source>
        <dbReference type="EMBL" id="KAK7066087.1"/>
    </source>
</evidence>
<dbReference type="GO" id="GO:0043495">
    <property type="term" value="F:protein-membrane adaptor activity"/>
    <property type="evidence" value="ECO:0007669"/>
    <property type="project" value="TreeGrafter"/>
</dbReference>
<dbReference type="Proteomes" id="UP001381693">
    <property type="component" value="Unassembled WGS sequence"/>
</dbReference>
<dbReference type="PANTHER" id="PTHR12911">
    <property type="entry name" value="SAD1/UNC-84-LIKE PROTEIN-RELATED"/>
    <property type="match status" value="1"/>
</dbReference>
<evidence type="ECO:0000256" key="1">
    <source>
        <dbReference type="ARBA" id="ARBA00004370"/>
    </source>
</evidence>
<feature type="transmembrane region" description="Helical" evidence="8">
    <location>
        <begin position="536"/>
        <end position="558"/>
    </location>
</feature>
<dbReference type="Pfam" id="PF07738">
    <property type="entry name" value="Sad1_UNC"/>
    <property type="match status" value="1"/>
</dbReference>
<evidence type="ECO:0000256" key="7">
    <source>
        <dbReference type="SAM" id="MobiDB-lite"/>
    </source>
</evidence>
<dbReference type="InterPro" id="IPR012919">
    <property type="entry name" value="SUN_dom"/>
</dbReference>
<feature type="compositionally biased region" description="Polar residues" evidence="7">
    <location>
        <begin position="159"/>
        <end position="170"/>
    </location>
</feature>
<feature type="coiled-coil region" evidence="6">
    <location>
        <begin position="684"/>
        <end position="757"/>
    </location>
</feature>
<evidence type="ECO:0000256" key="2">
    <source>
        <dbReference type="ARBA" id="ARBA00022692"/>
    </source>
</evidence>
<sequence>MGVAMGQQPKSDYTYSTSLTYRKRVTPDRKIGSPNMSRRTLKGENINYVGSPDFSVSESSSEDANSLNLRSRIIHKIMDGSSASGDTEESVEAYQSWNRRSSRSPSFDITRTNGSLTRTVTTTTTSYITSRSLHSGLDAESDVDDGTESTVPSRATPITARSGTPISRSMTPLGVINSRRSLSSSRKTAGGLDYGKAYKLGEGTIAEDLEEEEVSRNSVVVWSRKTWYTITRITTIITASIAMMAARAVSASHKESDVMLEKKVSRYSSFKSSVSTIKNRVVTTLSNNYTRVCDYLRKNPLWIWIPLLFILLLLALIAHWLLLQSRGKSAGANDPTEIGGSSFFSPLLLSASDLASSVYSGVSSVVVAAWVSTADACMWVAAALYGGLLYAWSSTLAFFTWLGSLAISCLSFLLQLFYTSWEYLQSSTMAVLGVFSSSASNLYAFLFLSSNETVSEDTSTSNDADKVNPWSIVAWAAKLSPLEFISESYVMISEGVQSSGTMLWNGWLWLVLSMGELLSALAGHALGLLSMTWSALVYLVTGLWTLLTYIFLALLGILTTAASTVSSVAYNTSSYIASSSRMIIAPFYATRDEINIPPSVVDSKPPEMKRVETLIQETVSFKDGSVEEIVRKVLESEELKVLIAAAVADSNKERLTVDTVSGIAKTVVERELAVLRSEIEITAAASSQQQNARLEEEKTLLILELEKLGQRLYNAEGKIEVSDRRSIEDRQQNEEQIEQLLQKIQNLQEDHTNLAMSVKNCCEEKNIPAVLGEIFGLSNATGDGKAAADIGSWLRSYFVAKEELEKRLNLMMATMETKIANGSGEKGEAAVASTLAAVEQTKQMVMETILEKLRLEMKQQQDTLTEETQKEMSEQINMQVKAAAGILGEQVLEQVQLQVQTQKQQLSETVQASVDAAVQDAVTSVLPNAVDSAVNVAVEKAVFASVDVAVEGAVNTAVSSAVREAVPNAVKNAVPDVVAEVLPNAVAEQVATAVPEAIASVLPSAVSSAVNETVSSAVSEAVVQINHNIEKKEITGIVGTASVNNSHADGNVYIAGMHNSGGLNESAVIEIVKNALKTYDADKTGMVDHALESAGGIIVSTRCTESYQSQKAEIIVLGFTIYRYSTNNPRSIIQPDTMPGQCWAFKGSQGYIVIQLAGPVRPTGFTMEHIPKSLSPVGVIDSAPRIFEVWGLNSENDEGVSLGVYEYREDGDPWQYFPVNVNNTVYFPYVELKINSNHGNLHYTCLYRFRVHGVRLN</sequence>
<feature type="transmembrane region" description="Helical" evidence="8">
    <location>
        <begin position="301"/>
        <end position="323"/>
    </location>
</feature>
<feature type="transmembrane region" description="Helical" evidence="8">
    <location>
        <begin position="507"/>
        <end position="529"/>
    </location>
</feature>
<dbReference type="PANTHER" id="PTHR12911:SF8">
    <property type="entry name" value="KLAROID PROTEIN-RELATED"/>
    <property type="match status" value="1"/>
</dbReference>
<keyword evidence="11" id="KW-1185">Reference proteome</keyword>
<comment type="caution">
    <text evidence="10">The sequence shown here is derived from an EMBL/GenBank/DDBJ whole genome shotgun (WGS) entry which is preliminary data.</text>
</comment>
<dbReference type="EMBL" id="JAXCGZ010019452">
    <property type="protein sequence ID" value="KAK7066087.1"/>
    <property type="molecule type" value="Genomic_DNA"/>
</dbReference>
<organism evidence="10 11">
    <name type="scientific">Halocaridina rubra</name>
    <name type="common">Hawaiian red shrimp</name>
    <dbReference type="NCBI Taxonomy" id="373956"/>
    <lineage>
        <taxon>Eukaryota</taxon>
        <taxon>Metazoa</taxon>
        <taxon>Ecdysozoa</taxon>
        <taxon>Arthropoda</taxon>
        <taxon>Crustacea</taxon>
        <taxon>Multicrustacea</taxon>
        <taxon>Malacostraca</taxon>
        <taxon>Eumalacostraca</taxon>
        <taxon>Eucarida</taxon>
        <taxon>Decapoda</taxon>
        <taxon>Pleocyemata</taxon>
        <taxon>Caridea</taxon>
        <taxon>Atyoidea</taxon>
        <taxon>Atyidae</taxon>
        <taxon>Halocaridina</taxon>
    </lineage>
</organism>
<dbReference type="FunFam" id="2.60.120.260:FF:000009">
    <property type="entry name" value="SUN domain-containing protein 1 isoform X1"/>
    <property type="match status" value="1"/>
</dbReference>
<evidence type="ECO:0000259" key="9">
    <source>
        <dbReference type="PROSITE" id="PS51469"/>
    </source>
</evidence>
<dbReference type="GO" id="GO:0034993">
    <property type="term" value="C:meiotic nuclear membrane microtubule tethering complex"/>
    <property type="evidence" value="ECO:0007669"/>
    <property type="project" value="TreeGrafter"/>
</dbReference>
<keyword evidence="3 8" id="KW-1133">Transmembrane helix</keyword>
<keyword evidence="5 8" id="KW-0472">Membrane</keyword>
<dbReference type="InterPro" id="IPR045119">
    <property type="entry name" value="SUN1-5"/>
</dbReference>
<evidence type="ECO:0000256" key="8">
    <source>
        <dbReference type="SAM" id="Phobius"/>
    </source>
</evidence>
<accession>A0AAN8WH87</accession>
<gene>
    <name evidence="10" type="ORF">SK128_019778</name>
</gene>